<dbReference type="RefSeq" id="WP_085127244.1">
    <property type="nucleotide sequence ID" value="NZ_FWZX01000052.1"/>
</dbReference>
<dbReference type="Gene3D" id="3.50.70.20">
    <property type="entry name" value="Cytochrome P460"/>
    <property type="match status" value="1"/>
</dbReference>
<gene>
    <name evidence="3" type="ORF">SAMN05428998_15210</name>
</gene>
<accession>A0A1Y6CRD3</accession>
<proteinExistence type="predicted"/>
<reference evidence="3 4" key="1">
    <citation type="submission" date="2017-04" db="EMBL/GenBank/DDBJ databases">
        <authorList>
            <person name="Afonso C.L."/>
            <person name="Miller P.J."/>
            <person name="Scott M.A."/>
            <person name="Spackman E."/>
            <person name="Goraichik I."/>
            <person name="Dimitrov K.M."/>
            <person name="Suarez D.L."/>
            <person name="Swayne D.E."/>
        </authorList>
    </citation>
    <scope>NUCLEOTIDE SEQUENCE [LARGE SCALE GENOMIC DNA]</scope>
    <source>
        <strain evidence="3 4">USBA 355</strain>
    </source>
</reference>
<dbReference type="InterPro" id="IPR038142">
    <property type="entry name" value="Cytochrome_P460_sp"/>
</dbReference>
<protein>
    <submittedName>
        <fullName evidence="3">Cytochrome P460</fullName>
    </submittedName>
</protein>
<evidence type="ECO:0000313" key="4">
    <source>
        <dbReference type="Proteomes" id="UP000192917"/>
    </source>
</evidence>
<evidence type="ECO:0000259" key="2">
    <source>
        <dbReference type="Pfam" id="PF16694"/>
    </source>
</evidence>
<feature type="domain" description="Cytochrome P460" evidence="2">
    <location>
        <begin position="103"/>
        <end position="225"/>
    </location>
</feature>
<dbReference type="CDD" id="cd20716">
    <property type="entry name" value="cyt_P460_fam"/>
    <property type="match status" value="1"/>
</dbReference>
<evidence type="ECO:0000256" key="1">
    <source>
        <dbReference type="SAM" id="Phobius"/>
    </source>
</evidence>
<evidence type="ECO:0000313" key="3">
    <source>
        <dbReference type="EMBL" id="SMF83974.1"/>
    </source>
</evidence>
<dbReference type="EMBL" id="FWZX01000052">
    <property type="protein sequence ID" value="SMF83974.1"/>
    <property type="molecule type" value="Genomic_DNA"/>
</dbReference>
<keyword evidence="1" id="KW-0472">Membrane</keyword>
<keyword evidence="4" id="KW-1185">Reference proteome</keyword>
<dbReference type="InterPro" id="IPR032033">
    <property type="entry name" value="Cytochrome_P460"/>
</dbReference>
<dbReference type="Pfam" id="PF16694">
    <property type="entry name" value="Cytochrome_P460"/>
    <property type="match status" value="1"/>
</dbReference>
<organism evidence="3 4">
    <name type="scientific">Tistlia consotensis USBA 355</name>
    <dbReference type="NCBI Taxonomy" id="560819"/>
    <lineage>
        <taxon>Bacteria</taxon>
        <taxon>Pseudomonadati</taxon>
        <taxon>Pseudomonadota</taxon>
        <taxon>Alphaproteobacteria</taxon>
        <taxon>Rhodospirillales</taxon>
        <taxon>Rhodovibrionaceae</taxon>
        <taxon>Tistlia</taxon>
    </lineage>
</organism>
<dbReference type="Proteomes" id="UP000192917">
    <property type="component" value="Unassembled WGS sequence"/>
</dbReference>
<dbReference type="STRING" id="560819.SAMN05428998_15210"/>
<name>A0A1Y6CRD3_9PROT</name>
<keyword evidence="1" id="KW-0812">Transmembrane</keyword>
<dbReference type="AlphaFoldDB" id="A0A1Y6CRD3"/>
<keyword evidence="1" id="KW-1133">Transmembrane helix</keyword>
<feature type="transmembrane region" description="Helical" evidence="1">
    <location>
        <begin position="21"/>
        <end position="41"/>
    </location>
</feature>
<sequence length="237" mass="25280">MKMQDVAGWCSSIMHHRGATAIAAAVTVVTLFFALVLLLTLGRPSGMVSVPEKAGAISEEQEISGFDALAALSDARAETIYRGIMRQLQDGYAESDDPIVYAYTGWKRLNAAPFRSARHGEVYANVYANPAAAGYGRLAQGEHLPPGAMLIEDSFVVRPGGEIFAGPLFLMEKMSRGAIPRTGDWRYMAISADGRILGLTGTPNEEFVEPCATCHAVTGAKSDGLYVPPPLSGKDAE</sequence>